<evidence type="ECO:0000313" key="5">
    <source>
        <dbReference type="EMBL" id="OLL24706.1"/>
    </source>
</evidence>
<name>A0A1U7LPV8_NEOID</name>
<dbReference type="InterPro" id="IPR006680">
    <property type="entry name" value="Amidohydro-rel"/>
</dbReference>
<evidence type="ECO:0000256" key="3">
    <source>
        <dbReference type="RuleBase" id="RU366045"/>
    </source>
</evidence>
<dbReference type="SUPFAM" id="SSF51556">
    <property type="entry name" value="Metallo-dependent hydrolases"/>
    <property type="match status" value="1"/>
</dbReference>
<dbReference type="GO" id="GO:0016831">
    <property type="term" value="F:carboxy-lyase activity"/>
    <property type="evidence" value="ECO:0007669"/>
    <property type="project" value="UniProtKB-KW"/>
</dbReference>
<sequence length="340" mass="38054">MFPTSSFVVDVHSHFYPERYISLLRSRKTSPRITENNQLLILPSEDTSSPQGRPIRPEYSDMDSRLNFMNTHAIDHSIISLANPWVSFLDSDEARKLSSEINCDLFSLSSPRISAFGCLPISVPDIVEELGNIKRLGLKGVILGTSGVGKGLDDPDFLPVFSELERLGIIAFIHPHFGVGDIYGDRNNGHVLPLALGFPFETTVAVTRLILSGTFDKFPKLKILLAHSGGVLPYLYGRIDSCVMHDPQVNNRLKELPSYYLKNNFFYDAVGYSQENLELLRSFVGDEGILFGTDYPFFPPLNSAPEWQSVNMNKRAISSQDSEFVLKAMGRNAEKIFDLT</sequence>
<dbReference type="GO" id="GO:0005829">
    <property type="term" value="C:cytosol"/>
    <property type="evidence" value="ECO:0007669"/>
    <property type="project" value="TreeGrafter"/>
</dbReference>
<dbReference type="OMA" id="RIESCIM"/>
<evidence type="ECO:0000259" key="4">
    <source>
        <dbReference type="Pfam" id="PF04909"/>
    </source>
</evidence>
<evidence type="ECO:0000313" key="6">
    <source>
        <dbReference type="Proteomes" id="UP000186594"/>
    </source>
</evidence>
<dbReference type="STRING" id="1198029.A0A1U7LPV8"/>
<dbReference type="GO" id="GO:0016787">
    <property type="term" value="F:hydrolase activity"/>
    <property type="evidence" value="ECO:0007669"/>
    <property type="project" value="InterPro"/>
</dbReference>
<dbReference type="EMBL" id="LXFE01000668">
    <property type="protein sequence ID" value="OLL24706.1"/>
    <property type="molecule type" value="Genomic_DNA"/>
</dbReference>
<dbReference type="InterPro" id="IPR032466">
    <property type="entry name" value="Metal_Hydrolase"/>
</dbReference>
<dbReference type="Pfam" id="PF04909">
    <property type="entry name" value="Amidohydro_2"/>
    <property type="match status" value="1"/>
</dbReference>
<feature type="domain" description="Amidohydrolase-related" evidence="4">
    <location>
        <begin position="114"/>
        <end position="339"/>
    </location>
</feature>
<dbReference type="PANTHER" id="PTHR21240:SF28">
    <property type="entry name" value="ISO-OROTATE DECARBOXYLASE (EUROFUNG)"/>
    <property type="match status" value="1"/>
</dbReference>
<keyword evidence="6" id="KW-1185">Reference proteome</keyword>
<evidence type="ECO:0000256" key="1">
    <source>
        <dbReference type="ARBA" id="ARBA00022793"/>
    </source>
</evidence>
<accession>A0A1U7LPV8</accession>
<proteinExistence type="inferred from homology"/>
<evidence type="ECO:0000256" key="2">
    <source>
        <dbReference type="ARBA" id="ARBA00023239"/>
    </source>
</evidence>
<dbReference type="Proteomes" id="UP000186594">
    <property type="component" value="Unassembled WGS sequence"/>
</dbReference>
<dbReference type="PANTHER" id="PTHR21240">
    <property type="entry name" value="2-AMINO-3-CARBOXYLMUCONATE-6-SEMIALDEHYDE DECARBOXYLASE"/>
    <property type="match status" value="1"/>
</dbReference>
<dbReference type="GO" id="GO:0019748">
    <property type="term" value="P:secondary metabolic process"/>
    <property type="evidence" value="ECO:0007669"/>
    <property type="project" value="TreeGrafter"/>
</dbReference>
<comment type="similarity">
    <text evidence="3">Belongs to the metallo-dependent hydrolases superfamily.</text>
</comment>
<keyword evidence="2 3" id="KW-0456">Lyase</keyword>
<dbReference type="InterPro" id="IPR032465">
    <property type="entry name" value="ACMSD"/>
</dbReference>
<dbReference type="Gene3D" id="3.20.20.140">
    <property type="entry name" value="Metal-dependent hydrolases"/>
    <property type="match status" value="1"/>
</dbReference>
<dbReference type="AlphaFoldDB" id="A0A1U7LPV8"/>
<reference evidence="5 6" key="1">
    <citation type="submission" date="2016-04" db="EMBL/GenBank/DDBJ databases">
        <title>Evolutionary innovation and constraint leading to complex multicellularity in the Ascomycota.</title>
        <authorList>
            <person name="Cisse O."/>
            <person name="Nguyen A."/>
            <person name="Hewitt D.A."/>
            <person name="Jedd G."/>
            <person name="Stajich J.E."/>
        </authorList>
    </citation>
    <scope>NUCLEOTIDE SEQUENCE [LARGE SCALE GENOMIC DNA]</scope>
    <source>
        <strain evidence="5 6">DAH-3</strain>
    </source>
</reference>
<comment type="caution">
    <text evidence="5">The sequence shown here is derived from an EMBL/GenBank/DDBJ whole genome shotgun (WGS) entry which is preliminary data.</text>
</comment>
<protein>
    <submittedName>
        <fullName evidence="5">2-amino-3-carboxymuconate-6-semialdehyde decarboxylase</fullName>
    </submittedName>
</protein>
<gene>
    <name evidence="5" type="ORF">NEOLI_003681</name>
</gene>
<organism evidence="5 6">
    <name type="scientific">Neolecta irregularis (strain DAH-3)</name>
    <dbReference type="NCBI Taxonomy" id="1198029"/>
    <lineage>
        <taxon>Eukaryota</taxon>
        <taxon>Fungi</taxon>
        <taxon>Dikarya</taxon>
        <taxon>Ascomycota</taxon>
        <taxon>Taphrinomycotina</taxon>
        <taxon>Neolectales</taxon>
        <taxon>Neolectaceae</taxon>
        <taxon>Neolecta</taxon>
    </lineage>
</organism>
<dbReference type="OrthoDB" id="191270at2759"/>
<keyword evidence="1 3" id="KW-0210">Decarboxylase</keyword>